<dbReference type="Gene3D" id="1.10.10.10">
    <property type="entry name" value="Winged helix-like DNA-binding domain superfamily/Winged helix DNA-binding domain"/>
    <property type="match status" value="1"/>
</dbReference>
<evidence type="ECO:0000256" key="3">
    <source>
        <dbReference type="ARBA" id="ARBA00023015"/>
    </source>
</evidence>
<evidence type="ECO:0000256" key="4">
    <source>
        <dbReference type="ARBA" id="ARBA00023125"/>
    </source>
</evidence>
<dbReference type="GO" id="GO:0006355">
    <property type="term" value="P:regulation of DNA-templated transcription"/>
    <property type="evidence" value="ECO:0007669"/>
    <property type="project" value="InterPro"/>
</dbReference>
<gene>
    <name evidence="9" type="ORF">HELGO_WM12928</name>
</gene>
<dbReference type="GO" id="GO:0003677">
    <property type="term" value="F:DNA binding"/>
    <property type="evidence" value="ECO:0007669"/>
    <property type="project" value="UniProtKB-KW"/>
</dbReference>
<evidence type="ECO:0000256" key="2">
    <source>
        <dbReference type="ARBA" id="ARBA00023012"/>
    </source>
</evidence>
<dbReference type="SMART" id="SM00448">
    <property type="entry name" value="REC"/>
    <property type="match status" value="1"/>
</dbReference>
<dbReference type="InterPro" id="IPR000792">
    <property type="entry name" value="Tscrpt_reg_LuxR_C"/>
</dbReference>
<dbReference type="EMBL" id="CACVAY010000039">
    <property type="protein sequence ID" value="CAA6809207.1"/>
    <property type="molecule type" value="Genomic_DNA"/>
</dbReference>
<dbReference type="InterPro" id="IPR001789">
    <property type="entry name" value="Sig_transdc_resp-reg_receiver"/>
</dbReference>
<feature type="domain" description="Response regulatory" evidence="8">
    <location>
        <begin position="6"/>
        <end position="120"/>
    </location>
</feature>
<accession>A0A6S6SGK6</accession>
<evidence type="ECO:0000259" key="7">
    <source>
        <dbReference type="PROSITE" id="PS50043"/>
    </source>
</evidence>
<protein>
    <submittedName>
        <fullName evidence="9">Two component transcriptional regulator, LuxR family</fullName>
    </submittedName>
</protein>
<dbReference type="CDD" id="cd06170">
    <property type="entry name" value="LuxR_C_like"/>
    <property type="match status" value="1"/>
</dbReference>
<dbReference type="PRINTS" id="PR00038">
    <property type="entry name" value="HTHLUXR"/>
</dbReference>
<organism evidence="9">
    <name type="scientific">uncultured Thiotrichaceae bacterium</name>
    <dbReference type="NCBI Taxonomy" id="298394"/>
    <lineage>
        <taxon>Bacteria</taxon>
        <taxon>Pseudomonadati</taxon>
        <taxon>Pseudomonadota</taxon>
        <taxon>Gammaproteobacteria</taxon>
        <taxon>Thiotrichales</taxon>
        <taxon>Thiotrichaceae</taxon>
        <taxon>environmental samples</taxon>
    </lineage>
</organism>
<dbReference type="FunFam" id="3.40.50.2300:FF:000018">
    <property type="entry name" value="DNA-binding transcriptional regulator NtrC"/>
    <property type="match status" value="1"/>
</dbReference>
<feature type="modified residue" description="4-aspartylphosphate" evidence="6">
    <location>
        <position position="55"/>
    </location>
</feature>
<keyword evidence="3" id="KW-0805">Transcription regulation</keyword>
<name>A0A6S6SGK6_9GAMM</name>
<dbReference type="InterPro" id="IPR036388">
    <property type="entry name" value="WH-like_DNA-bd_sf"/>
</dbReference>
<dbReference type="PANTHER" id="PTHR44688">
    <property type="entry name" value="DNA-BINDING TRANSCRIPTIONAL ACTIVATOR DEVR_DOSR"/>
    <property type="match status" value="1"/>
</dbReference>
<keyword evidence="5" id="KW-0804">Transcription</keyword>
<dbReference type="SUPFAM" id="SSF52172">
    <property type="entry name" value="CheY-like"/>
    <property type="match status" value="1"/>
</dbReference>
<dbReference type="Gene3D" id="3.40.50.2300">
    <property type="match status" value="1"/>
</dbReference>
<dbReference type="AlphaFoldDB" id="A0A6S6SGK6"/>
<keyword evidence="4" id="KW-0238">DNA-binding</keyword>
<evidence type="ECO:0000256" key="6">
    <source>
        <dbReference type="PROSITE-ProRule" id="PRU00169"/>
    </source>
</evidence>
<dbReference type="Pfam" id="PF00072">
    <property type="entry name" value="Response_reg"/>
    <property type="match status" value="1"/>
</dbReference>
<evidence type="ECO:0000313" key="9">
    <source>
        <dbReference type="EMBL" id="CAA6809207.1"/>
    </source>
</evidence>
<dbReference type="Pfam" id="PF00196">
    <property type="entry name" value="GerE"/>
    <property type="match status" value="1"/>
</dbReference>
<dbReference type="PROSITE" id="PS50043">
    <property type="entry name" value="HTH_LUXR_2"/>
    <property type="match status" value="1"/>
</dbReference>
<reference evidence="9" key="1">
    <citation type="submission" date="2020-01" db="EMBL/GenBank/DDBJ databases">
        <authorList>
            <person name="Meier V. D."/>
            <person name="Meier V D."/>
        </authorList>
    </citation>
    <scope>NUCLEOTIDE SEQUENCE</scope>
    <source>
        <strain evidence="9">HLG_WM_MAG_07</strain>
    </source>
</reference>
<proteinExistence type="predicted"/>
<dbReference type="SMART" id="SM00421">
    <property type="entry name" value="HTH_LUXR"/>
    <property type="match status" value="1"/>
</dbReference>
<evidence type="ECO:0000259" key="8">
    <source>
        <dbReference type="PROSITE" id="PS50110"/>
    </source>
</evidence>
<keyword evidence="1 6" id="KW-0597">Phosphoprotein</keyword>
<sequence>MIEKPTIHIIDDDSAICASLEALFSSIGLGSKSYHTGEIFLEGYTIHRVGCVLLDVRMPGMSGLQVQREINVVKYAMPVIMMTGHADVQMAVESMKMGALNFIEKPFNEQSMIDLVQEGLSMDQQGREKRLEYSAFSARIANLTDRERQVLSLVIKEFSNKSIAEQLGVSIKTVEYHRSHMMEKMHAKKIVHLLEMLREYEFSFG</sequence>
<evidence type="ECO:0000256" key="5">
    <source>
        <dbReference type="ARBA" id="ARBA00023163"/>
    </source>
</evidence>
<dbReference type="PROSITE" id="PS50110">
    <property type="entry name" value="RESPONSE_REGULATORY"/>
    <property type="match status" value="1"/>
</dbReference>
<evidence type="ECO:0000256" key="1">
    <source>
        <dbReference type="ARBA" id="ARBA00022553"/>
    </source>
</evidence>
<keyword evidence="2" id="KW-0902">Two-component regulatory system</keyword>
<dbReference type="InterPro" id="IPR011006">
    <property type="entry name" value="CheY-like_superfamily"/>
</dbReference>
<dbReference type="PANTHER" id="PTHR44688:SF16">
    <property type="entry name" value="DNA-BINDING TRANSCRIPTIONAL ACTIVATOR DEVR_DOSR"/>
    <property type="match status" value="1"/>
</dbReference>
<dbReference type="GO" id="GO:0000160">
    <property type="term" value="P:phosphorelay signal transduction system"/>
    <property type="evidence" value="ECO:0007669"/>
    <property type="project" value="UniProtKB-KW"/>
</dbReference>
<dbReference type="CDD" id="cd17537">
    <property type="entry name" value="REC_FixJ"/>
    <property type="match status" value="1"/>
</dbReference>
<feature type="domain" description="HTH luxR-type" evidence="7">
    <location>
        <begin position="136"/>
        <end position="201"/>
    </location>
</feature>